<proteinExistence type="predicted"/>
<organism evidence="1 2">
    <name type="scientific">Ajellomyces capsulatus (strain H143)</name>
    <name type="common">Darling's disease fungus</name>
    <name type="synonym">Histoplasma capsulatum</name>
    <dbReference type="NCBI Taxonomy" id="544712"/>
    <lineage>
        <taxon>Eukaryota</taxon>
        <taxon>Fungi</taxon>
        <taxon>Dikarya</taxon>
        <taxon>Ascomycota</taxon>
        <taxon>Pezizomycotina</taxon>
        <taxon>Eurotiomycetes</taxon>
        <taxon>Eurotiomycetidae</taxon>
        <taxon>Onygenales</taxon>
        <taxon>Ajellomycetaceae</taxon>
        <taxon>Histoplasma</taxon>
    </lineage>
</organism>
<sequence length="158" mass="18024">MRRKWFPTPTIEQAMTKTLFAEESSDLSFRAPDLSLASRYRQPDSYGDPSWERVRHLNTKTTLSGPELVTLNRHLGSWRDGSGEVWIVQMVLVVISIAPVQRQETRANQEWCVTDVAGGIAEQWRDSGPRTTTGSYVESVEHLRVGQPSRFRNYCSQP</sequence>
<reference evidence="2" key="1">
    <citation type="submission" date="2009-05" db="EMBL/GenBank/DDBJ databases">
        <title>The genome sequence of Ajellomyces capsulatus strain H143.</title>
        <authorList>
            <person name="Champion M."/>
            <person name="Cuomo C.A."/>
            <person name="Ma L.-J."/>
            <person name="Henn M.R."/>
            <person name="Sil A."/>
            <person name="Goldman B."/>
            <person name="Young S.K."/>
            <person name="Kodira C.D."/>
            <person name="Zeng Q."/>
            <person name="Koehrsen M."/>
            <person name="Alvarado L."/>
            <person name="Berlin A.M."/>
            <person name="Borenstein D."/>
            <person name="Chen Z."/>
            <person name="Engels R."/>
            <person name="Freedman E."/>
            <person name="Gellesch M."/>
            <person name="Goldberg J."/>
            <person name="Griggs A."/>
            <person name="Gujja S."/>
            <person name="Heiman D.I."/>
            <person name="Hepburn T.A."/>
            <person name="Howarth C."/>
            <person name="Jen D."/>
            <person name="Larson L."/>
            <person name="Lewis B."/>
            <person name="Mehta T."/>
            <person name="Park D."/>
            <person name="Pearson M."/>
            <person name="Roberts A."/>
            <person name="Saif S."/>
            <person name="Shea T.D."/>
            <person name="Shenoy N."/>
            <person name="Sisk P."/>
            <person name="Stolte C."/>
            <person name="Sykes S."/>
            <person name="Walk T."/>
            <person name="White J."/>
            <person name="Yandava C."/>
            <person name="Klein B."/>
            <person name="McEwen J.G."/>
            <person name="Puccia R."/>
            <person name="Goldman G.H."/>
            <person name="Felipe M.S."/>
            <person name="Nino-Vega G."/>
            <person name="San-Blas G."/>
            <person name="Taylor J.W."/>
            <person name="Mendoza L."/>
            <person name="Galagan J.E."/>
            <person name="Nusbaum C."/>
            <person name="Birren B.W."/>
        </authorList>
    </citation>
    <scope>NUCLEOTIDE SEQUENCE [LARGE SCALE GENOMIC DNA]</scope>
    <source>
        <strain evidence="2">H143</strain>
    </source>
</reference>
<accession>C6HCZ0</accession>
<name>C6HCZ0_AJECH</name>
<dbReference type="VEuPathDB" id="FungiDB:HCDG_04071"/>
<dbReference type="AlphaFoldDB" id="C6HCZ0"/>
<dbReference type="OMA" id="RANQEWC"/>
<dbReference type="Proteomes" id="UP000002624">
    <property type="component" value="Unassembled WGS sequence"/>
</dbReference>
<evidence type="ECO:0000313" key="1">
    <source>
        <dbReference type="EMBL" id="EER41424.1"/>
    </source>
</evidence>
<dbReference type="EMBL" id="GG692423">
    <property type="protein sequence ID" value="EER41424.1"/>
    <property type="molecule type" value="Genomic_DNA"/>
</dbReference>
<gene>
    <name evidence="1" type="ORF">HCDG_04071</name>
</gene>
<dbReference type="HOGENOM" id="CLU_1795907_0_0_1"/>
<evidence type="ECO:0000313" key="2">
    <source>
        <dbReference type="Proteomes" id="UP000002624"/>
    </source>
</evidence>
<protein>
    <submittedName>
        <fullName evidence="1">Uncharacterized protein</fullName>
    </submittedName>
</protein>